<dbReference type="WBParaSite" id="sdigi.contig970.g10066.t1">
    <property type="protein sequence ID" value="sdigi.contig970.g10066.t1"/>
    <property type="gene ID" value="sdigi.contig970.g10066"/>
</dbReference>
<evidence type="ECO:0000256" key="1">
    <source>
        <dbReference type="ARBA" id="ARBA00008601"/>
    </source>
</evidence>
<evidence type="ECO:0000256" key="4">
    <source>
        <dbReference type="SAM" id="Phobius"/>
    </source>
</evidence>
<evidence type="ECO:0000313" key="8">
    <source>
        <dbReference type="WBParaSite" id="sdigi.contig970.g10066.t1"/>
    </source>
</evidence>
<evidence type="ECO:0000259" key="5">
    <source>
        <dbReference type="PROSITE" id="PS50054"/>
    </source>
</evidence>
<dbReference type="SMART" id="SM00195">
    <property type="entry name" value="DSPc"/>
    <property type="match status" value="1"/>
</dbReference>
<dbReference type="PROSITE" id="PS50056">
    <property type="entry name" value="TYR_PHOSPHATASE_2"/>
    <property type="match status" value="1"/>
</dbReference>
<sequence length="204" mass="22846">MHPASHELDAEYAKFSQIVPGLFICGVKELNRANVEKYGITMIVNATNEVPNLKVLGNIPRVKLWIDDTSETNIYSHLEAIEGVIADGGAVLVHCVAGVSRSATICLAFLTKYRCGSLREAYYLMVSKRPLVRPNLGFWRQLIRFEQEVKQAPASVELVYSEAQGDHFLPDVYLDQTVQSTHPVWITLLVAGIVLLFIRYIATR</sequence>
<dbReference type="InterPro" id="IPR016130">
    <property type="entry name" value="Tyr_Pase_AS"/>
</dbReference>
<feature type="domain" description="Tyrosine specific protein phosphatases" evidence="6">
    <location>
        <begin position="72"/>
        <end position="130"/>
    </location>
</feature>
<dbReference type="PROSITE" id="PS50054">
    <property type="entry name" value="TYR_PHOSPHATASE_DUAL"/>
    <property type="match status" value="1"/>
</dbReference>
<dbReference type="InterPro" id="IPR052103">
    <property type="entry name" value="Dual_spec_Phospatases"/>
</dbReference>
<comment type="similarity">
    <text evidence="1">Belongs to the protein-tyrosine phosphatase family. Non-receptor class dual specificity subfamily.</text>
</comment>
<keyword evidence="3" id="KW-0904">Protein phosphatase</keyword>
<dbReference type="PROSITE" id="PS00383">
    <property type="entry name" value="TYR_PHOSPHATASE_1"/>
    <property type="match status" value="1"/>
</dbReference>
<dbReference type="PANTHER" id="PTHR45961:SF9">
    <property type="entry name" value="DUAL SPECIFICITY PROTEIN PHOSPHATASE 14"/>
    <property type="match status" value="1"/>
</dbReference>
<keyword evidence="4" id="KW-0472">Membrane</keyword>
<dbReference type="InterPro" id="IPR000340">
    <property type="entry name" value="Dual-sp_phosphatase_cat-dom"/>
</dbReference>
<proteinExistence type="inferred from homology"/>
<dbReference type="Pfam" id="PF00782">
    <property type="entry name" value="DSPc"/>
    <property type="match status" value="1"/>
</dbReference>
<evidence type="ECO:0000256" key="3">
    <source>
        <dbReference type="ARBA" id="ARBA00022912"/>
    </source>
</evidence>
<dbReference type="AlphaFoldDB" id="A0A915Q885"/>
<dbReference type="Proteomes" id="UP000887581">
    <property type="component" value="Unplaced"/>
</dbReference>
<name>A0A915Q885_9BILA</name>
<feature type="transmembrane region" description="Helical" evidence="4">
    <location>
        <begin position="184"/>
        <end position="202"/>
    </location>
</feature>
<dbReference type="InterPro" id="IPR000387">
    <property type="entry name" value="Tyr_Pase_dom"/>
</dbReference>
<dbReference type="Gene3D" id="3.90.190.10">
    <property type="entry name" value="Protein tyrosine phosphatase superfamily"/>
    <property type="match status" value="1"/>
</dbReference>
<dbReference type="GO" id="GO:0004721">
    <property type="term" value="F:phosphoprotein phosphatase activity"/>
    <property type="evidence" value="ECO:0007669"/>
    <property type="project" value="UniProtKB-KW"/>
</dbReference>
<dbReference type="GO" id="GO:0005737">
    <property type="term" value="C:cytoplasm"/>
    <property type="evidence" value="ECO:0007669"/>
    <property type="project" value="TreeGrafter"/>
</dbReference>
<dbReference type="CDD" id="cd14514">
    <property type="entry name" value="DUSP14-like"/>
    <property type="match status" value="1"/>
</dbReference>
<keyword evidence="4" id="KW-0812">Transmembrane</keyword>
<accession>A0A915Q885</accession>
<dbReference type="InterPro" id="IPR020422">
    <property type="entry name" value="TYR_PHOSPHATASE_DUAL_dom"/>
</dbReference>
<keyword evidence="4" id="KW-1133">Transmembrane helix</keyword>
<keyword evidence="7" id="KW-1185">Reference proteome</keyword>
<evidence type="ECO:0000313" key="7">
    <source>
        <dbReference type="Proteomes" id="UP000887581"/>
    </source>
</evidence>
<evidence type="ECO:0000259" key="6">
    <source>
        <dbReference type="PROSITE" id="PS50056"/>
    </source>
</evidence>
<dbReference type="SUPFAM" id="SSF52799">
    <property type="entry name" value="(Phosphotyrosine protein) phosphatases II"/>
    <property type="match status" value="1"/>
</dbReference>
<dbReference type="PANTHER" id="PTHR45961">
    <property type="entry name" value="IP21249P"/>
    <property type="match status" value="1"/>
</dbReference>
<protein>
    <submittedName>
        <fullName evidence="8">Protein-tyrosine-phosphatase</fullName>
    </submittedName>
</protein>
<organism evidence="7 8">
    <name type="scientific">Setaria digitata</name>
    <dbReference type="NCBI Taxonomy" id="48799"/>
    <lineage>
        <taxon>Eukaryota</taxon>
        <taxon>Metazoa</taxon>
        <taxon>Ecdysozoa</taxon>
        <taxon>Nematoda</taxon>
        <taxon>Chromadorea</taxon>
        <taxon>Rhabditida</taxon>
        <taxon>Spirurina</taxon>
        <taxon>Spiruromorpha</taxon>
        <taxon>Filarioidea</taxon>
        <taxon>Setariidae</taxon>
        <taxon>Setaria</taxon>
    </lineage>
</organism>
<feature type="domain" description="Tyrosine-protein phosphatase" evidence="5">
    <location>
        <begin position="14"/>
        <end position="151"/>
    </location>
</feature>
<dbReference type="InterPro" id="IPR029021">
    <property type="entry name" value="Prot-tyrosine_phosphatase-like"/>
</dbReference>
<keyword evidence="2" id="KW-0378">Hydrolase</keyword>
<reference evidence="8" key="1">
    <citation type="submission" date="2022-11" db="UniProtKB">
        <authorList>
            <consortium name="WormBaseParasite"/>
        </authorList>
    </citation>
    <scope>IDENTIFICATION</scope>
</reference>
<evidence type="ECO:0000256" key="2">
    <source>
        <dbReference type="ARBA" id="ARBA00022801"/>
    </source>
</evidence>